<dbReference type="Proteomes" id="UP001292094">
    <property type="component" value="Unassembled WGS sequence"/>
</dbReference>
<dbReference type="EMBL" id="JAWZYT010004001">
    <property type="protein sequence ID" value="KAK4295772.1"/>
    <property type="molecule type" value="Genomic_DNA"/>
</dbReference>
<keyword evidence="3" id="KW-1185">Reference proteome</keyword>
<evidence type="ECO:0000313" key="3">
    <source>
        <dbReference type="Proteomes" id="UP001292094"/>
    </source>
</evidence>
<proteinExistence type="predicted"/>
<name>A0AAE1TS51_9EUCA</name>
<evidence type="ECO:0000313" key="2">
    <source>
        <dbReference type="EMBL" id="KAK4295772.1"/>
    </source>
</evidence>
<protein>
    <submittedName>
        <fullName evidence="2">Uncharacterized protein</fullName>
    </submittedName>
</protein>
<accession>A0AAE1TS51</accession>
<evidence type="ECO:0000256" key="1">
    <source>
        <dbReference type="SAM" id="MobiDB-lite"/>
    </source>
</evidence>
<feature type="region of interest" description="Disordered" evidence="1">
    <location>
        <begin position="1"/>
        <end position="25"/>
    </location>
</feature>
<sequence>MGSSPSTPSPARAHRNTNGRLLTTPRQVKALMKARNKSRHPQDQCRRSSAPISVYATQNRPVPVYVSTTLARSPPHSYFTSLPSMYSKHHKTSKHSVPMTDPTNGVINFPLPRQYHLISNNF</sequence>
<gene>
    <name evidence="2" type="ORF">Pmani_031689</name>
</gene>
<comment type="caution">
    <text evidence="2">The sequence shown here is derived from an EMBL/GenBank/DDBJ whole genome shotgun (WGS) entry which is preliminary data.</text>
</comment>
<organism evidence="2 3">
    <name type="scientific">Petrolisthes manimaculis</name>
    <dbReference type="NCBI Taxonomy" id="1843537"/>
    <lineage>
        <taxon>Eukaryota</taxon>
        <taxon>Metazoa</taxon>
        <taxon>Ecdysozoa</taxon>
        <taxon>Arthropoda</taxon>
        <taxon>Crustacea</taxon>
        <taxon>Multicrustacea</taxon>
        <taxon>Malacostraca</taxon>
        <taxon>Eumalacostraca</taxon>
        <taxon>Eucarida</taxon>
        <taxon>Decapoda</taxon>
        <taxon>Pleocyemata</taxon>
        <taxon>Anomura</taxon>
        <taxon>Galatheoidea</taxon>
        <taxon>Porcellanidae</taxon>
        <taxon>Petrolisthes</taxon>
    </lineage>
</organism>
<dbReference type="AlphaFoldDB" id="A0AAE1TS51"/>
<reference evidence="2" key="1">
    <citation type="submission" date="2023-11" db="EMBL/GenBank/DDBJ databases">
        <title>Genome assemblies of two species of porcelain crab, Petrolisthes cinctipes and Petrolisthes manimaculis (Anomura: Porcellanidae).</title>
        <authorList>
            <person name="Angst P."/>
        </authorList>
    </citation>
    <scope>NUCLEOTIDE SEQUENCE</scope>
    <source>
        <strain evidence="2">PB745_02</strain>
        <tissue evidence="2">Gill</tissue>
    </source>
</reference>